<evidence type="ECO:0000313" key="4">
    <source>
        <dbReference type="Proteomes" id="UP000199673"/>
    </source>
</evidence>
<keyword evidence="1" id="KW-1133">Transmembrane helix</keyword>
<evidence type="ECO:0000256" key="1">
    <source>
        <dbReference type="SAM" id="Phobius"/>
    </source>
</evidence>
<dbReference type="InterPro" id="IPR007168">
    <property type="entry name" value="Phageshock_PspC_N"/>
</dbReference>
<keyword evidence="4" id="KW-1185">Reference proteome</keyword>
<feature type="transmembrane region" description="Helical" evidence="1">
    <location>
        <begin position="68"/>
        <end position="86"/>
    </location>
</feature>
<feature type="transmembrane region" description="Helical" evidence="1">
    <location>
        <begin position="37"/>
        <end position="61"/>
    </location>
</feature>
<dbReference type="OrthoDB" id="1441494at2"/>
<reference evidence="4" key="1">
    <citation type="submission" date="2016-10" db="EMBL/GenBank/DDBJ databases">
        <authorList>
            <person name="Varghese N."/>
            <person name="Submissions S."/>
        </authorList>
    </citation>
    <scope>NUCLEOTIDE SEQUENCE [LARGE SCALE GENOMIC DNA]</scope>
    <source>
        <strain evidence="4">DSM 23445</strain>
    </source>
</reference>
<protein>
    <submittedName>
        <fullName evidence="3">Phage shock protein PspC (Stress-responsive transcriptional regulator)</fullName>
    </submittedName>
</protein>
<dbReference type="EMBL" id="FPBF01000001">
    <property type="protein sequence ID" value="SFT50693.1"/>
    <property type="molecule type" value="Genomic_DNA"/>
</dbReference>
<keyword evidence="1" id="KW-0812">Transmembrane</keyword>
<dbReference type="Proteomes" id="UP000199673">
    <property type="component" value="Unassembled WGS sequence"/>
</dbReference>
<dbReference type="AlphaFoldDB" id="A0A1I6YJN0"/>
<feature type="domain" description="Phage shock protein PspC N-terminal" evidence="2">
    <location>
        <begin position="11"/>
        <end position="61"/>
    </location>
</feature>
<dbReference type="STRING" id="305507.SAMN04489724_1053"/>
<proteinExistence type="predicted"/>
<evidence type="ECO:0000259" key="2">
    <source>
        <dbReference type="Pfam" id="PF04024"/>
    </source>
</evidence>
<sequence length="155" mass="17004">MDAQKIQTYISKPDRILLGVSAALSQRLSISTVAIRLALLIITLFFIPFGLLIYLILYLALVSKKGKILTYSLIGALFGIPMSYYFQSELVQNWGGGAGIFGYLTALPEIMEEYHDFVGNAWSLAGNIVLSILVFALLGGAIGYFLEKNRSSNQS</sequence>
<feature type="transmembrane region" description="Helical" evidence="1">
    <location>
        <begin position="121"/>
        <end position="146"/>
    </location>
</feature>
<dbReference type="RefSeq" id="WP_091691602.1">
    <property type="nucleotide sequence ID" value="NZ_FPBF01000001.1"/>
</dbReference>
<dbReference type="Pfam" id="PF04024">
    <property type="entry name" value="PspC"/>
    <property type="match status" value="1"/>
</dbReference>
<organism evidence="3 4">
    <name type="scientific">Algoriphagus locisalis</name>
    <dbReference type="NCBI Taxonomy" id="305507"/>
    <lineage>
        <taxon>Bacteria</taxon>
        <taxon>Pseudomonadati</taxon>
        <taxon>Bacteroidota</taxon>
        <taxon>Cytophagia</taxon>
        <taxon>Cytophagales</taxon>
        <taxon>Cyclobacteriaceae</taxon>
        <taxon>Algoriphagus</taxon>
    </lineage>
</organism>
<name>A0A1I6YJN0_9BACT</name>
<evidence type="ECO:0000313" key="3">
    <source>
        <dbReference type="EMBL" id="SFT50693.1"/>
    </source>
</evidence>
<gene>
    <name evidence="3" type="ORF">SAMN04489724_1053</name>
</gene>
<accession>A0A1I6YJN0</accession>
<keyword evidence="1" id="KW-0472">Membrane</keyword>